<feature type="compositionally biased region" description="Acidic residues" evidence="6">
    <location>
        <begin position="347"/>
        <end position="366"/>
    </location>
</feature>
<feature type="compositionally biased region" description="Basic and acidic residues" evidence="6">
    <location>
        <begin position="417"/>
        <end position="428"/>
    </location>
</feature>
<dbReference type="OrthoDB" id="431825at2759"/>
<evidence type="ECO:0000313" key="9">
    <source>
        <dbReference type="EMBL" id="ROT67777.1"/>
    </source>
</evidence>
<evidence type="ECO:0000256" key="4">
    <source>
        <dbReference type="ARBA" id="ARBA00023242"/>
    </source>
</evidence>
<gene>
    <name evidence="9" type="ORF">C7M84_014127</name>
</gene>
<dbReference type="InterPro" id="IPR056750">
    <property type="entry name" value="RRM_ESF1"/>
</dbReference>
<organism evidence="9 10">
    <name type="scientific">Penaeus vannamei</name>
    <name type="common">Whiteleg shrimp</name>
    <name type="synonym">Litopenaeus vannamei</name>
    <dbReference type="NCBI Taxonomy" id="6689"/>
    <lineage>
        <taxon>Eukaryota</taxon>
        <taxon>Metazoa</taxon>
        <taxon>Ecdysozoa</taxon>
        <taxon>Arthropoda</taxon>
        <taxon>Crustacea</taxon>
        <taxon>Multicrustacea</taxon>
        <taxon>Malacostraca</taxon>
        <taxon>Eumalacostraca</taxon>
        <taxon>Eucarida</taxon>
        <taxon>Decapoda</taxon>
        <taxon>Dendrobranchiata</taxon>
        <taxon>Penaeoidea</taxon>
        <taxon>Penaeidae</taxon>
        <taxon>Penaeus</taxon>
    </lineage>
</organism>
<evidence type="ECO:0000256" key="5">
    <source>
        <dbReference type="SAM" id="Coils"/>
    </source>
</evidence>
<feature type="region of interest" description="Disordered" evidence="6">
    <location>
        <begin position="384"/>
        <end position="519"/>
    </location>
</feature>
<feature type="compositionally biased region" description="Basic and acidic residues" evidence="6">
    <location>
        <begin position="484"/>
        <end position="494"/>
    </location>
</feature>
<keyword evidence="4" id="KW-0539">Nucleus</keyword>
<dbReference type="InterPro" id="IPR039754">
    <property type="entry name" value="Esf1"/>
</dbReference>
<dbReference type="InterPro" id="IPR012580">
    <property type="entry name" value="NUC153"/>
</dbReference>
<accession>A0A423SU97</accession>
<keyword evidence="3 5" id="KW-0175">Coiled coil</keyword>
<evidence type="ECO:0000256" key="1">
    <source>
        <dbReference type="ARBA" id="ARBA00004604"/>
    </source>
</evidence>
<dbReference type="PANTHER" id="PTHR12202">
    <property type="entry name" value="ESF1 HOMOLOG"/>
    <property type="match status" value="1"/>
</dbReference>
<evidence type="ECO:0000259" key="7">
    <source>
        <dbReference type="Pfam" id="PF08159"/>
    </source>
</evidence>
<feature type="compositionally biased region" description="Basic and acidic residues" evidence="6">
    <location>
        <begin position="384"/>
        <end position="398"/>
    </location>
</feature>
<feature type="compositionally biased region" description="Basic and acidic residues" evidence="6">
    <location>
        <begin position="100"/>
        <end position="165"/>
    </location>
</feature>
<dbReference type="Pfam" id="PF08159">
    <property type="entry name" value="NUC153"/>
    <property type="match status" value="1"/>
</dbReference>
<dbReference type="GO" id="GO:0006364">
    <property type="term" value="P:rRNA processing"/>
    <property type="evidence" value="ECO:0007669"/>
    <property type="project" value="InterPro"/>
</dbReference>
<dbReference type="PANTHER" id="PTHR12202:SF0">
    <property type="entry name" value="ESF1 HOMOLOG"/>
    <property type="match status" value="1"/>
</dbReference>
<feature type="compositionally biased region" description="Acidic residues" evidence="6">
    <location>
        <begin position="78"/>
        <end position="99"/>
    </location>
</feature>
<feature type="compositionally biased region" description="Acidic residues" evidence="6">
    <location>
        <begin position="400"/>
        <end position="415"/>
    </location>
</feature>
<feature type="coiled-coil region" evidence="5">
    <location>
        <begin position="542"/>
        <end position="576"/>
    </location>
</feature>
<keyword evidence="10" id="KW-1185">Reference proteome</keyword>
<evidence type="ECO:0000256" key="2">
    <source>
        <dbReference type="ARBA" id="ARBA00009087"/>
    </source>
</evidence>
<feature type="compositionally biased region" description="Basic residues" evidence="6">
    <location>
        <begin position="437"/>
        <end position="453"/>
    </location>
</feature>
<comment type="similarity">
    <text evidence="2">Belongs to the ESF1 family.</text>
</comment>
<comment type="caution">
    <text evidence="9">The sequence shown here is derived from an EMBL/GenBank/DDBJ whole genome shotgun (WGS) entry which is preliminary data.</text>
</comment>
<dbReference type="Proteomes" id="UP000283509">
    <property type="component" value="Unassembled WGS sequence"/>
</dbReference>
<evidence type="ECO:0000313" key="10">
    <source>
        <dbReference type="Proteomes" id="UP000283509"/>
    </source>
</evidence>
<evidence type="ECO:0000256" key="6">
    <source>
        <dbReference type="SAM" id="MobiDB-lite"/>
    </source>
</evidence>
<dbReference type="STRING" id="6689.A0A423SU97"/>
<proteinExistence type="inferred from homology"/>
<dbReference type="EMBL" id="QCYY01002760">
    <property type="protein sequence ID" value="ROT67777.1"/>
    <property type="molecule type" value="Genomic_DNA"/>
</dbReference>
<feature type="region of interest" description="Disordered" evidence="6">
    <location>
        <begin position="184"/>
        <end position="219"/>
    </location>
</feature>
<evidence type="ECO:0000256" key="3">
    <source>
        <dbReference type="ARBA" id="ARBA00023054"/>
    </source>
</evidence>
<protein>
    <submittedName>
        <fullName evidence="9">Putative ESF1-like</fullName>
    </submittedName>
</protein>
<feature type="region of interest" description="Disordered" evidence="6">
    <location>
        <begin position="51"/>
        <end position="165"/>
    </location>
</feature>
<comment type="subcellular location">
    <subcellularLocation>
        <location evidence="1">Nucleus</location>
        <location evidence="1">Nucleolus</location>
    </subcellularLocation>
</comment>
<reference evidence="9 10" key="2">
    <citation type="submission" date="2019-01" db="EMBL/GenBank/DDBJ databases">
        <title>The decoding of complex shrimp genome reveals the adaptation for benthos swimmer, frequently molting mechanism and breeding impact on genome.</title>
        <authorList>
            <person name="Sun Y."/>
            <person name="Gao Y."/>
            <person name="Yu Y."/>
        </authorList>
    </citation>
    <scope>NUCLEOTIDE SEQUENCE [LARGE SCALE GENOMIC DNA]</scope>
    <source>
        <tissue evidence="9">Muscle</tissue>
    </source>
</reference>
<name>A0A423SU97_PENVA</name>
<feature type="compositionally biased region" description="Acidic residues" evidence="6">
    <location>
        <begin position="458"/>
        <end position="471"/>
    </location>
</feature>
<feature type="domain" description="NUC153" evidence="7">
    <location>
        <begin position="579"/>
        <end position="606"/>
    </location>
</feature>
<dbReference type="AlphaFoldDB" id="A0A423SU97"/>
<reference evidence="9 10" key="1">
    <citation type="submission" date="2018-04" db="EMBL/GenBank/DDBJ databases">
        <authorList>
            <person name="Zhang X."/>
            <person name="Yuan J."/>
            <person name="Li F."/>
            <person name="Xiang J."/>
        </authorList>
    </citation>
    <scope>NUCLEOTIDE SEQUENCE [LARGE SCALE GENOMIC DNA]</scope>
    <source>
        <tissue evidence="9">Muscle</tissue>
    </source>
</reference>
<dbReference type="GO" id="GO:0003723">
    <property type="term" value="F:RNA binding"/>
    <property type="evidence" value="ECO:0007669"/>
    <property type="project" value="TreeGrafter"/>
</dbReference>
<evidence type="ECO:0000259" key="8">
    <source>
        <dbReference type="Pfam" id="PF25121"/>
    </source>
</evidence>
<feature type="compositionally biased region" description="Acidic residues" evidence="6">
    <location>
        <begin position="189"/>
        <end position="210"/>
    </location>
</feature>
<dbReference type="GO" id="GO:0005730">
    <property type="term" value="C:nucleolus"/>
    <property type="evidence" value="ECO:0007669"/>
    <property type="project" value="UniProtKB-SubCell"/>
</dbReference>
<feature type="domain" description="ESF1 RRM" evidence="8">
    <location>
        <begin position="196"/>
        <end position="283"/>
    </location>
</feature>
<sequence length="685" mass="80253">MEDDMKEVLADPRFSHVASDLRLRHMPKDEHKVKLDSRFSSVLTDDKFYEKYTMDPRGRKGNYSTKEDLLRFYRMSSDEESSDEEEASSADDDEDESTEEVEKNVEAESKRKQKVDNKKDSEKKIQKAKDDLKKKEVRKEKRESVKDEEEAERRDRTAKELAEIPDDLREKLQDLDMDYARGELFFSDDSSDDDSSTTDEDDEPEEFEWGELDHDADWETAENEVERNRLLYYYAVIECDAVDTAKIIYKECDRQPFEETGILIDLRYIPADMTFDDEVFDRCEAVPDTYEPKHFITTALQLSQPSLTWDETDPDRERILSTAMTKALKGEEVDEEYLKGFVASGSECEDEESLQSDEDSESEDEDAKAARIAKFRALIKEIDEKENKKKQEHIHMEEMFAVDEDSEEEEEDTSDVETAKEDVKEKSDLNPFEKYLEKRKAKKKQKEQKKKHIKNTENEDTDESDYDDVPEGIDLHNDPYFAEEINKMKGEKKQKNLSKSKKSSTEETEGESKQGDLELLLMDEDDAEKKHFNMRDIIEDNKVKKKRRMSKNKKKIEKMKEKEIEKQNAVDDFEINTSDSRFSQLFSSGDYNIDPSHSQFKRTKAMDTLITNIQQKRAAETYENVPDSKRSKADFKKKKDHELSFSLVTGLANCSPFAEYLKVQYIQSHCYVTSTDCRYYNVHFS</sequence>
<dbReference type="Pfam" id="PF25121">
    <property type="entry name" value="RRM_ESF1"/>
    <property type="match status" value="1"/>
</dbReference>
<feature type="region of interest" description="Disordered" evidence="6">
    <location>
        <begin position="344"/>
        <end position="368"/>
    </location>
</feature>